<dbReference type="InterPro" id="IPR013249">
    <property type="entry name" value="RNA_pol_sigma70_r4_t2"/>
</dbReference>
<dbReference type="GO" id="GO:0006352">
    <property type="term" value="P:DNA-templated transcription initiation"/>
    <property type="evidence" value="ECO:0007669"/>
    <property type="project" value="InterPro"/>
</dbReference>
<protein>
    <submittedName>
        <fullName evidence="6 7">RNA polymerase sigma factor</fullName>
    </submittedName>
</protein>
<dbReference type="OrthoDB" id="1121921at2"/>
<dbReference type="Gene3D" id="1.10.10.10">
    <property type="entry name" value="Winged helix-like DNA-binding domain superfamily/Winged helix DNA-binding domain"/>
    <property type="match status" value="1"/>
</dbReference>
<dbReference type="InterPro" id="IPR013325">
    <property type="entry name" value="RNA_pol_sigma_r2"/>
</dbReference>
<gene>
    <name evidence="6" type="ORF">CLI86_07235</name>
    <name evidence="7" type="ORF">TFUB20_00932</name>
</gene>
<evidence type="ECO:0000256" key="4">
    <source>
        <dbReference type="ARBA" id="ARBA00023163"/>
    </source>
</evidence>
<name>A0A1D3UJ08_TANFO</name>
<reference evidence="6 9" key="2">
    <citation type="submission" date="2017-09" db="EMBL/GenBank/DDBJ databases">
        <title>Phase variable restriction modification systems are present in the genome sequences of periodontal pathogens Prevotella intermedia, Tannerella forsythia and Porphyromonas gingivalis.</title>
        <authorList>
            <person name="Haigh R.D."/>
            <person name="Crawford L."/>
            <person name="Ralph J."/>
            <person name="Wanford J."/>
            <person name="Vartoukian S.R."/>
            <person name="Hijazib K."/>
            <person name="Wade W."/>
            <person name="Oggioni M.R."/>
        </authorList>
    </citation>
    <scope>NUCLEOTIDE SEQUENCE [LARGE SCALE GENOMIC DNA]</scope>
    <source>
        <strain evidence="6 9">WW11663</strain>
    </source>
</reference>
<sequence length="178" mass="21341">MKKINDIASLYNLYVDHLYTYALYLGFDKETIMDAIHDVFCKLAADQKKLHDVSNIKLYLFRALKNRLYDIFKTRREYVGLSIIESQEMPFDIQITIEDPLIDREEQQQIEHSVTEMLRSLTERQREIVYLRYIQEYDYEQIAELLHISVHGCRKLLSKAMQKLRDTYGFKSMLFLLL</sequence>
<dbReference type="GO" id="GO:0016987">
    <property type="term" value="F:sigma factor activity"/>
    <property type="evidence" value="ECO:0007669"/>
    <property type="project" value="UniProtKB-KW"/>
</dbReference>
<evidence type="ECO:0000256" key="3">
    <source>
        <dbReference type="ARBA" id="ARBA00023082"/>
    </source>
</evidence>
<dbReference type="PANTHER" id="PTHR43133:SF46">
    <property type="entry name" value="RNA POLYMERASE SIGMA-70 FACTOR ECF SUBFAMILY"/>
    <property type="match status" value="1"/>
</dbReference>
<dbReference type="PANTHER" id="PTHR43133">
    <property type="entry name" value="RNA POLYMERASE ECF-TYPE SIGMA FACTO"/>
    <property type="match status" value="1"/>
</dbReference>
<dbReference type="SUPFAM" id="SSF88659">
    <property type="entry name" value="Sigma3 and sigma4 domains of RNA polymerase sigma factors"/>
    <property type="match status" value="1"/>
</dbReference>
<dbReference type="Gene3D" id="1.10.1740.10">
    <property type="match status" value="1"/>
</dbReference>
<evidence type="ECO:0000259" key="5">
    <source>
        <dbReference type="Pfam" id="PF08281"/>
    </source>
</evidence>
<comment type="similarity">
    <text evidence="1">Belongs to the sigma-70 factor family. ECF subfamily.</text>
</comment>
<evidence type="ECO:0000313" key="6">
    <source>
        <dbReference type="EMBL" id="PDP43738.1"/>
    </source>
</evidence>
<keyword evidence="2" id="KW-0805">Transcription regulation</keyword>
<dbReference type="Proteomes" id="UP000182057">
    <property type="component" value="Unassembled WGS sequence"/>
</dbReference>
<dbReference type="Pfam" id="PF08281">
    <property type="entry name" value="Sigma70_r4_2"/>
    <property type="match status" value="1"/>
</dbReference>
<dbReference type="Proteomes" id="UP000219259">
    <property type="component" value="Unassembled WGS sequence"/>
</dbReference>
<dbReference type="EMBL" id="NSLJ01000015">
    <property type="protein sequence ID" value="PDP43738.1"/>
    <property type="molecule type" value="Genomic_DNA"/>
</dbReference>
<evidence type="ECO:0000313" key="7">
    <source>
        <dbReference type="EMBL" id="SCQ20104.1"/>
    </source>
</evidence>
<evidence type="ECO:0000313" key="8">
    <source>
        <dbReference type="Proteomes" id="UP000182057"/>
    </source>
</evidence>
<dbReference type="InterPro" id="IPR039425">
    <property type="entry name" value="RNA_pol_sigma-70-like"/>
</dbReference>
<dbReference type="AlphaFoldDB" id="A0A1D3UJ08"/>
<dbReference type="InterPro" id="IPR036388">
    <property type="entry name" value="WH-like_DNA-bd_sf"/>
</dbReference>
<dbReference type="RefSeq" id="WP_014224390.1">
    <property type="nucleotide sequence ID" value="NZ_CAUPTG010000027.1"/>
</dbReference>
<dbReference type="CDD" id="cd06171">
    <property type="entry name" value="Sigma70_r4"/>
    <property type="match status" value="1"/>
</dbReference>
<evidence type="ECO:0000313" key="9">
    <source>
        <dbReference type="Proteomes" id="UP000219259"/>
    </source>
</evidence>
<evidence type="ECO:0000256" key="1">
    <source>
        <dbReference type="ARBA" id="ARBA00010641"/>
    </source>
</evidence>
<keyword evidence="4" id="KW-0804">Transcription</keyword>
<dbReference type="NCBIfam" id="TIGR02937">
    <property type="entry name" value="sigma70-ECF"/>
    <property type="match status" value="1"/>
</dbReference>
<evidence type="ECO:0000256" key="2">
    <source>
        <dbReference type="ARBA" id="ARBA00023015"/>
    </source>
</evidence>
<proteinExistence type="inferred from homology"/>
<reference evidence="7 8" key="1">
    <citation type="submission" date="2016-09" db="EMBL/GenBank/DDBJ databases">
        <authorList>
            <person name="Capua I."/>
            <person name="De Benedictis P."/>
            <person name="Joannis T."/>
            <person name="Lombin L.H."/>
            <person name="Cattoli G."/>
        </authorList>
    </citation>
    <scope>NUCLEOTIDE SEQUENCE [LARGE SCALE GENOMIC DNA]</scope>
    <source>
        <strain evidence="7 8">UB20</strain>
    </source>
</reference>
<dbReference type="InterPro" id="IPR013324">
    <property type="entry name" value="RNA_pol_sigma_r3/r4-like"/>
</dbReference>
<dbReference type="GO" id="GO:0003677">
    <property type="term" value="F:DNA binding"/>
    <property type="evidence" value="ECO:0007669"/>
    <property type="project" value="InterPro"/>
</dbReference>
<dbReference type="EMBL" id="FMMM01000031">
    <property type="protein sequence ID" value="SCQ20104.1"/>
    <property type="molecule type" value="Genomic_DNA"/>
</dbReference>
<organism evidence="7 8">
    <name type="scientific">Tannerella forsythia</name>
    <name type="common">Bacteroides forsythus</name>
    <dbReference type="NCBI Taxonomy" id="28112"/>
    <lineage>
        <taxon>Bacteria</taxon>
        <taxon>Pseudomonadati</taxon>
        <taxon>Bacteroidota</taxon>
        <taxon>Bacteroidia</taxon>
        <taxon>Bacteroidales</taxon>
        <taxon>Tannerellaceae</taxon>
        <taxon>Tannerella</taxon>
    </lineage>
</organism>
<accession>A0A1D3UJ08</accession>
<keyword evidence="3" id="KW-0731">Sigma factor</keyword>
<dbReference type="OMA" id="WVTSETE"/>
<dbReference type="GeneID" id="34758249"/>
<dbReference type="InterPro" id="IPR014284">
    <property type="entry name" value="RNA_pol_sigma-70_dom"/>
</dbReference>
<dbReference type="SUPFAM" id="SSF88946">
    <property type="entry name" value="Sigma2 domain of RNA polymerase sigma factors"/>
    <property type="match status" value="1"/>
</dbReference>
<feature type="domain" description="RNA polymerase sigma factor 70 region 4 type 2" evidence="5">
    <location>
        <begin position="113"/>
        <end position="164"/>
    </location>
</feature>